<dbReference type="GO" id="GO:0046872">
    <property type="term" value="F:metal ion binding"/>
    <property type="evidence" value="ECO:0007669"/>
    <property type="project" value="UniProtKB-KW"/>
</dbReference>
<keyword evidence="3 7" id="KW-0812">Transmembrane</keyword>
<feature type="binding site" evidence="6">
    <location>
        <position position="135"/>
    </location>
    <ligand>
        <name>Na(+)</name>
        <dbReference type="ChEBI" id="CHEBI:29101"/>
        <label>1</label>
    </ligand>
</feature>
<keyword evidence="6" id="KW-0479">Metal-binding</keyword>
<feature type="binding site" evidence="6">
    <location>
        <position position="66"/>
    </location>
    <ligand>
        <name>Na(+)</name>
        <dbReference type="ChEBI" id="CHEBI:29101"/>
        <label>1</label>
    </ligand>
</feature>
<dbReference type="GO" id="GO:0035725">
    <property type="term" value="P:sodium ion transmembrane transport"/>
    <property type="evidence" value="ECO:0007669"/>
    <property type="project" value="TreeGrafter"/>
</dbReference>
<protein>
    <submittedName>
        <fullName evidence="8">AA_permease domain-containing protein</fullName>
    </submittedName>
</protein>
<dbReference type="AlphaFoldDB" id="A0A183JHP4"/>
<evidence type="ECO:0000313" key="8">
    <source>
        <dbReference type="WBParaSite" id="SCUD_0000221701-mRNA-1"/>
    </source>
</evidence>
<feature type="binding site" evidence="6">
    <location>
        <position position="134"/>
    </location>
    <ligand>
        <name>Na(+)</name>
        <dbReference type="ChEBI" id="CHEBI:29101"/>
        <label>1</label>
    </ligand>
</feature>
<dbReference type="InterPro" id="IPR000175">
    <property type="entry name" value="Na/ntran_symport"/>
</dbReference>
<dbReference type="SUPFAM" id="SSF161070">
    <property type="entry name" value="SNF-like"/>
    <property type="match status" value="1"/>
</dbReference>
<feature type="transmembrane region" description="Helical" evidence="7">
    <location>
        <begin position="55"/>
        <end position="78"/>
    </location>
</feature>
<dbReference type="Pfam" id="PF00209">
    <property type="entry name" value="SNF"/>
    <property type="match status" value="1"/>
</dbReference>
<feature type="binding site" evidence="6">
    <location>
        <position position="131"/>
    </location>
    <ligand>
        <name>Na(+)</name>
        <dbReference type="ChEBI" id="CHEBI:29101"/>
        <label>1</label>
    </ligand>
</feature>
<keyword evidence="5 7" id="KW-0472">Membrane</keyword>
<dbReference type="STRING" id="6186.A0A183JHP4"/>
<accession>A0A183JHP4</accession>
<evidence type="ECO:0000256" key="6">
    <source>
        <dbReference type="PIRSR" id="PIRSR600175-1"/>
    </source>
</evidence>
<comment type="subcellular location">
    <subcellularLocation>
        <location evidence="1">Membrane</location>
        <topology evidence="1">Multi-pass membrane protein</topology>
    </subcellularLocation>
</comment>
<evidence type="ECO:0000256" key="5">
    <source>
        <dbReference type="ARBA" id="ARBA00023136"/>
    </source>
</evidence>
<dbReference type="PROSITE" id="PS50267">
    <property type="entry name" value="NA_NEUROTRAN_SYMP_3"/>
    <property type="match status" value="1"/>
</dbReference>
<sequence length="232" mass="25913">LWITHFIVNSNATILLTYLRLLLLREGALVAHQHTPSNPVLVNHSQLLLVVIHPFHIYCLLFAGANTFTSLLAGFVIFATLGNMSYISNVPIHLIAESGPGLAFIIYPKALGTLPGSPIWSFCFFIMIILLGIDSMVIVLFLLGTITYTYLFTYACYSSVKEHRLPTSTHHPTLFWSILSSSFQLLFIFFISASISRRDIFFGVSLFGFPSGFQVRACLVNLHILETIISKI</sequence>
<keyword evidence="6" id="KW-0915">Sodium</keyword>
<proteinExistence type="predicted"/>
<dbReference type="PANTHER" id="PTHR11616">
    <property type="entry name" value="SODIUM/CHLORIDE DEPENDENT TRANSPORTER"/>
    <property type="match status" value="1"/>
</dbReference>
<dbReference type="InterPro" id="IPR037272">
    <property type="entry name" value="SNS_sf"/>
</dbReference>
<keyword evidence="2" id="KW-0813">Transport</keyword>
<reference evidence="8" key="1">
    <citation type="submission" date="2016-06" db="UniProtKB">
        <authorList>
            <consortium name="WormBaseParasite"/>
        </authorList>
    </citation>
    <scope>IDENTIFICATION</scope>
</reference>
<feature type="transmembrane region" description="Helical" evidence="7">
    <location>
        <begin position="119"/>
        <end position="152"/>
    </location>
</feature>
<evidence type="ECO:0000256" key="4">
    <source>
        <dbReference type="ARBA" id="ARBA00022989"/>
    </source>
</evidence>
<feature type="transmembrane region" description="Helical" evidence="7">
    <location>
        <begin position="173"/>
        <end position="195"/>
    </location>
</feature>
<dbReference type="PANTHER" id="PTHR11616:SF240">
    <property type="entry name" value="BLOATED TUBULES, ISOFORM B-RELATED"/>
    <property type="match status" value="1"/>
</dbReference>
<name>A0A183JHP4_9TREM</name>
<keyword evidence="4 7" id="KW-1133">Transmembrane helix</keyword>
<dbReference type="WBParaSite" id="SCUD_0000221701-mRNA-1">
    <property type="protein sequence ID" value="SCUD_0000221701-mRNA-1"/>
    <property type="gene ID" value="SCUD_0000221701"/>
</dbReference>
<evidence type="ECO:0000256" key="1">
    <source>
        <dbReference type="ARBA" id="ARBA00004141"/>
    </source>
</evidence>
<dbReference type="GO" id="GO:0005886">
    <property type="term" value="C:plasma membrane"/>
    <property type="evidence" value="ECO:0007669"/>
    <property type="project" value="TreeGrafter"/>
</dbReference>
<organism evidence="8">
    <name type="scientific">Schistosoma curassoni</name>
    <dbReference type="NCBI Taxonomy" id="6186"/>
    <lineage>
        <taxon>Eukaryota</taxon>
        <taxon>Metazoa</taxon>
        <taxon>Spiralia</taxon>
        <taxon>Lophotrochozoa</taxon>
        <taxon>Platyhelminthes</taxon>
        <taxon>Trematoda</taxon>
        <taxon>Digenea</taxon>
        <taxon>Strigeidida</taxon>
        <taxon>Schistosomatoidea</taxon>
        <taxon>Schistosomatidae</taxon>
        <taxon>Schistosoma</taxon>
    </lineage>
</organism>
<evidence type="ECO:0000256" key="2">
    <source>
        <dbReference type="ARBA" id="ARBA00022448"/>
    </source>
</evidence>
<dbReference type="GO" id="GO:0006865">
    <property type="term" value="P:amino acid transport"/>
    <property type="evidence" value="ECO:0007669"/>
    <property type="project" value="TreeGrafter"/>
</dbReference>
<evidence type="ECO:0000256" key="7">
    <source>
        <dbReference type="SAM" id="Phobius"/>
    </source>
</evidence>
<evidence type="ECO:0000256" key="3">
    <source>
        <dbReference type="ARBA" id="ARBA00022692"/>
    </source>
</evidence>